<dbReference type="Proteomes" id="UP000283543">
    <property type="component" value="Unassembled WGS sequence"/>
</dbReference>
<evidence type="ECO:0000313" key="8">
    <source>
        <dbReference type="Proteomes" id="UP000286510"/>
    </source>
</evidence>
<sequence length="124" mass="14372">MVVNVNSMLERLYVQSVSDQLYLDESLDDYCEVVAEEDETLTYSNPVIDKVIEDSGIEGFRTLTNFTPDEFKTIWSVVVLTLQARWNDSSGRKPTSTLKNALFMVLVNLKYYQTWQKRALDFDL</sequence>
<name>A0A397D6K9_APHAT</name>
<dbReference type="Proteomes" id="UP000286510">
    <property type="component" value="Unassembled WGS sequence"/>
</dbReference>
<evidence type="ECO:0000313" key="6">
    <source>
        <dbReference type="Proteomes" id="UP000266643"/>
    </source>
</evidence>
<evidence type="ECO:0000313" key="2">
    <source>
        <dbReference type="EMBL" id="RHY76784.1"/>
    </source>
</evidence>
<dbReference type="EMBL" id="QUTF01020968">
    <property type="protein sequence ID" value="RHY94770.1"/>
    <property type="molecule type" value="Genomic_DNA"/>
</dbReference>
<accession>A0A397D6K9</accession>
<dbReference type="VEuPathDB" id="FungiDB:H257_18234"/>
<protein>
    <submittedName>
        <fullName evidence="1">Uncharacterized protein</fullName>
    </submittedName>
</protein>
<comment type="caution">
    <text evidence="1">The sequence shown here is derived from an EMBL/GenBank/DDBJ whole genome shotgun (WGS) entry which is preliminary data.</text>
</comment>
<dbReference type="Proteomes" id="UP000266196">
    <property type="component" value="Unassembled WGS sequence"/>
</dbReference>
<evidence type="ECO:0000313" key="5">
    <source>
        <dbReference type="Proteomes" id="UP000266196"/>
    </source>
</evidence>
<organism evidence="1 6">
    <name type="scientific">Aphanomyces astaci</name>
    <name type="common">Crayfish plague agent</name>
    <dbReference type="NCBI Taxonomy" id="112090"/>
    <lineage>
        <taxon>Eukaryota</taxon>
        <taxon>Sar</taxon>
        <taxon>Stramenopiles</taxon>
        <taxon>Oomycota</taxon>
        <taxon>Saprolegniomycetes</taxon>
        <taxon>Saprolegniales</taxon>
        <taxon>Verrucalvaceae</taxon>
        <taxon>Aphanomyces</taxon>
    </lineage>
</organism>
<dbReference type="AlphaFoldDB" id="A0A397D6K9"/>
<evidence type="ECO:0000313" key="3">
    <source>
        <dbReference type="EMBL" id="RHY94770.1"/>
    </source>
</evidence>
<gene>
    <name evidence="3" type="ORF">DYB26_005259</name>
    <name evidence="1" type="ORF">DYB30_004108</name>
    <name evidence="4" type="ORF">DYB31_004297</name>
    <name evidence="2" type="ORF">DYB34_011164</name>
</gene>
<dbReference type="EMBL" id="QUTD01006174">
    <property type="protein sequence ID" value="RHY57056.1"/>
    <property type="molecule type" value="Genomic_DNA"/>
</dbReference>
<dbReference type="EMBL" id="QUTB01001018">
    <property type="protein sequence ID" value="RHY76784.1"/>
    <property type="molecule type" value="Genomic_DNA"/>
</dbReference>
<evidence type="ECO:0000313" key="7">
    <source>
        <dbReference type="Proteomes" id="UP000283543"/>
    </source>
</evidence>
<evidence type="ECO:0000313" key="4">
    <source>
        <dbReference type="EMBL" id="RHZ13711.1"/>
    </source>
</evidence>
<dbReference type="Proteomes" id="UP000266643">
    <property type="component" value="Unassembled WGS sequence"/>
</dbReference>
<evidence type="ECO:0000313" key="1">
    <source>
        <dbReference type="EMBL" id="RHY57056.1"/>
    </source>
</evidence>
<dbReference type="EMBL" id="QUTE01010445">
    <property type="protein sequence ID" value="RHZ13711.1"/>
    <property type="molecule type" value="Genomic_DNA"/>
</dbReference>
<reference evidence="5 6" key="1">
    <citation type="submission" date="2018-08" db="EMBL/GenBank/DDBJ databases">
        <title>Aphanomyces genome sequencing and annotation.</title>
        <authorList>
            <person name="Minardi D."/>
            <person name="Oidtmann B."/>
            <person name="Van Der Giezen M."/>
            <person name="Studholme D.J."/>
        </authorList>
    </citation>
    <scope>NUCLEOTIDE SEQUENCE [LARGE SCALE GENOMIC DNA]</scope>
    <source>
        <strain evidence="4 5">197901</strain>
        <strain evidence="1 6">D2</strain>
        <strain evidence="3 8">FDL457</strain>
        <strain evidence="2 7">Si</strain>
    </source>
</reference>
<proteinExistence type="predicted"/>